<protein>
    <recommendedName>
        <fullName evidence="3">KATNIP domain-containing protein</fullName>
    </recommendedName>
</protein>
<accession>A0ABR2KIG2</accession>
<comment type="caution">
    <text evidence="1">The sequence shown here is derived from an EMBL/GenBank/DDBJ whole genome shotgun (WGS) entry which is preliminary data.</text>
</comment>
<dbReference type="Proteomes" id="UP001470230">
    <property type="component" value="Unassembled WGS sequence"/>
</dbReference>
<dbReference type="EMBL" id="JAPFFF010000004">
    <property type="protein sequence ID" value="KAK8890925.1"/>
    <property type="molecule type" value="Genomic_DNA"/>
</dbReference>
<reference evidence="1 2" key="1">
    <citation type="submission" date="2024-04" db="EMBL/GenBank/DDBJ databases">
        <title>Tritrichomonas musculus Genome.</title>
        <authorList>
            <person name="Alves-Ferreira E."/>
            <person name="Grigg M."/>
            <person name="Lorenzi H."/>
            <person name="Galac M."/>
        </authorList>
    </citation>
    <scope>NUCLEOTIDE SEQUENCE [LARGE SCALE GENOMIC DNA]</scope>
    <source>
        <strain evidence="1 2">EAF2021</strain>
    </source>
</reference>
<keyword evidence="2" id="KW-1185">Reference proteome</keyword>
<sequence length="506" mass="57268">MNIPSTNSLISRSRRASLSLKNKNLSPITIPTFSNLADTHAAPSNRKRNISLSSSQMGSQIKFTKSSRAVQHSSRNLVSLKETQEAISYMSFKDLLKNNIQKSNANANAKLSNYEVKIRVFSNYGHENLITSGEIDILDQNQATIRNITCSVSSIILDKNKNIAITVDKNNELPVIDENEEVSNNNAFTQPFSNEDTSSRLVNQQIIKNSIEETWIHKWEGNNKDNKSEEKLIDIILNFKSQEKPLFVRIFPSPFIPEANLNSIQVYINEKLMHEGTLNQTFCSVIELHYDEGCATDLSMYIKSEDKNMPHVLRDQFGILPFSFTKEISISIIESSSKKPSSDPNLSNSSFVDPNDQSLNSIMFGIRKIAFFTTAGEMVKPDSMEIASKNIKCYQPLPQLFTDEITTANSQPWKGAFIDDNEFLITFKNPLPIAAIGILSPSVHTTLRGIRVKKIAVKVNGVMRWVGKIFNHLNNSYDRNDEDDFPFYLYLTNHDETRKAIPKYFS</sequence>
<evidence type="ECO:0000313" key="2">
    <source>
        <dbReference type="Proteomes" id="UP001470230"/>
    </source>
</evidence>
<name>A0ABR2KIG2_9EUKA</name>
<organism evidence="1 2">
    <name type="scientific">Tritrichomonas musculus</name>
    <dbReference type="NCBI Taxonomy" id="1915356"/>
    <lineage>
        <taxon>Eukaryota</taxon>
        <taxon>Metamonada</taxon>
        <taxon>Parabasalia</taxon>
        <taxon>Tritrichomonadida</taxon>
        <taxon>Tritrichomonadidae</taxon>
        <taxon>Tritrichomonas</taxon>
    </lineage>
</organism>
<gene>
    <name evidence="1" type="ORF">M9Y10_028125</name>
</gene>
<proteinExistence type="predicted"/>
<evidence type="ECO:0008006" key="3">
    <source>
        <dbReference type="Google" id="ProtNLM"/>
    </source>
</evidence>
<evidence type="ECO:0000313" key="1">
    <source>
        <dbReference type="EMBL" id="KAK8890925.1"/>
    </source>
</evidence>